<dbReference type="InterPro" id="IPR038729">
    <property type="entry name" value="Rad50/SbcC_AAA"/>
</dbReference>
<dbReference type="Proteomes" id="UP000297834">
    <property type="component" value="Unassembled WGS sequence"/>
</dbReference>
<feature type="coiled-coil region" evidence="1">
    <location>
        <begin position="715"/>
        <end position="758"/>
    </location>
</feature>
<evidence type="ECO:0000313" key="4">
    <source>
        <dbReference type="Proteomes" id="UP000297834"/>
    </source>
</evidence>
<dbReference type="InterPro" id="IPR027417">
    <property type="entry name" value="P-loop_NTPase"/>
</dbReference>
<feature type="coiled-coil region" evidence="1">
    <location>
        <begin position="315"/>
        <end position="349"/>
    </location>
</feature>
<sequence length="1205" mass="139230">MKILSLRLANLASIAGEHVINFEQEPLKNAGLIAITGITGAGKTTLLDAICLALFDQIPRLQHAESLKKITDVSGEELLINSSKNILRRGCVQGFAEVEFIAQDGKHYLARWEVKRARLKASGKLQDVQRALRCITDGQLISERTKECNDKITQLLGLTFNQFTRAVLLAQSEVTAFLKAKDNERADLLEYLTNSDIYSRIGMASFAATKQAREKVESIEKKIGDQLPLTDAERQVLHEQLHTAQQQLNEQQQQKQQLEKQLEWYSQQQQLQHQITQQQEVLNTAQQQLDAFQPQMVFLQQLEQFEPVRASFLQAQQFEQQQVELLATRQQAEQQAIGLAQQLSQQQQHYQQQLDVFHCLQQQQQSLKPQLQTAQHCEHQLASLNVHISQQQDKLEQLSAKLAPQLAEQRSLEQQQTRLQTQQLQQQTVLAQTQEFACFDAEPQAAILTIQKAARLREELTRQQPNIFQQDIASQQQQLEQISQQLSSLTTQHGSLEQFEQQLHETQQQLEKQHKHHAACERISDQLKSWLKVEQQILAMQQQQASEQQQLDTLQAEARHASQKTRNAELQLKTTQQLLNEQRLFTAQSVKELRQQLMPDHPCMVCGSTAHPFYDPQNLLNALNQQLDAQQQQAELALQQARQQETQLQQQITRLQTSLDQLGNRQKHTTDDRQGILDEICKISSKFYQKLEQQPELSFAQQLLKDIQDKLDSSRTTLEQQCQQQQAQLKTWQQLEKQQEQGQKLLEKRQELATLEQQTIEVLNPSLLQAWHQQCIEESSQFVQSIQLRCKAQEQLKQLEKQAQQQHQQLLQLQSAIHHAQAQHTELQQQLKQQQASQQQIQQQLDAVFTQYAAPFTVRTTEDWQQQLHQQYQQQQQQLNQSDQLKQQTEKQHIKVQQQLEHLQQDLHKNQLALQQVQQKIMQWQQQHPELQPPVIEKLLHCDYVHKQQLQEQCQRLQQQRQQAENTLSVYQQQWQQHLTSQPVLNMQDLQVRMLDLIQTLQQMDEQYTALKLKKMQDEQQQQQAVQYQTELNKARAEHHRWDKISSLIGDAKGATFKKLAQQFHLHMLVELANQQLAALTPRYSLRCIEDSLGLTIVDHYMNDEVRPVLSLSGGESFLVSLALALGIANMASGNTKLESLFIDEGFGTLDQSSLHVVMDALDRLQSQGRKVVLISHITEMHERIPVKIQVIPQGSGASRIEVVG</sequence>
<dbReference type="Gene3D" id="3.40.50.300">
    <property type="entry name" value="P-loop containing nucleotide triphosphate hydrolases"/>
    <property type="match status" value="2"/>
</dbReference>
<dbReference type="Pfam" id="PF13558">
    <property type="entry name" value="SbcC_Walker_B"/>
    <property type="match status" value="1"/>
</dbReference>
<keyword evidence="4" id="KW-1185">Reference proteome</keyword>
<feature type="coiled-coil region" evidence="1">
    <location>
        <begin position="620"/>
        <end position="665"/>
    </location>
</feature>
<dbReference type="RefSeq" id="WP_134243332.1">
    <property type="nucleotide sequence ID" value="NZ_SNTY01000008.1"/>
</dbReference>
<keyword evidence="1" id="KW-0175">Coiled coil</keyword>
<dbReference type="AlphaFoldDB" id="A0A4Y7XF62"/>
<dbReference type="EMBL" id="SNTY01000008">
    <property type="protein sequence ID" value="TEU30460.1"/>
    <property type="molecule type" value="Genomic_DNA"/>
</dbReference>
<evidence type="ECO:0000256" key="1">
    <source>
        <dbReference type="SAM" id="Coils"/>
    </source>
</evidence>
<accession>A0A4Y7XF62</accession>
<reference evidence="3 4" key="1">
    <citation type="submission" date="2019-03" db="EMBL/GenBank/DDBJ databases">
        <title>Alkanindiges illinoisensis: a potential pathogenic isolated from ascites of a gastric cancer patient with abdominal metastasis.</title>
        <authorList>
            <person name="Hu X."/>
            <person name="Yang B."/>
            <person name="Yan X."/>
            <person name="Lin L."/>
            <person name="Zhao H."/>
            <person name="Zhou F."/>
            <person name="Su B."/>
            <person name="Chen J."/>
            <person name="Rui Y."/>
            <person name="Wang Q."/>
            <person name="Zheng L."/>
        </authorList>
    </citation>
    <scope>NUCLEOTIDE SEQUENCE [LARGE SCALE GENOMIC DNA]</scope>
    <source>
        <strain evidence="3 4">NFYY 23406</strain>
    </source>
</reference>
<evidence type="ECO:0000259" key="2">
    <source>
        <dbReference type="Pfam" id="PF13476"/>
    </source>
</evidence>
<dbReference type="OrthoDB" id="9795626at2"/>
<name>A0A4Y7XF62_9GAMM</name>
<protein>
    <recommendedName>
        <fullName evidence="2">Rad50/SbcC-type AAA domain-containing protein</fullName>
    </recommendedName>
</protein>
<dbReference type="GO" id="GO:0016887">
    <property type="term" value="F:ATP hydrolysis activity"/>
    <property type="evidence" value="ECO:0007669"/>
    <property type="project" value="InterPro"/>
</dbReference>
<dbReference type="Pfam" id="PF13476">
    <property type="entry name" value="AAA_23"/>
    <property type="match status" value="1"/>
</dbReference>
<feature type="coiled-coil region" evidence="1">
    <location>
        <begin position="234"/>
        <end position="288"/>
    </location>
</feature>
<evidence type="ECO:0000313" key="3">
    <source>
        <dbReference type="EMBL" id="TEU30460.1"/>
    </source>
</evidence>
<feature type="coiled-coil region" evidence="1">
    <location>
        <begin position="472"/>
        <end position="571"/>
    </location>
</feature>
<feature type="domain" description="Rad50/SbcC-type AAA" evidence="2">
    <location>
        <begin position="5"/>
        <end position="289"/>
    </location>
</feature>
<dbReference type="SUPFAM" id="SSF52540">
    <property type="entry name" value="P-loop containing nucleoside triphosphate hydrolases"/>
    <property type="match status" value="2"/>
</dbReference>
<comment type="caution">
    <text evidence="3">The sequence shown here is derived from an EMBL/GenBank/DDBJ whole genome shotgun (WGS) entry which is preliminary data.</text>
</comment>
<dbReference type="PANTHER" id="PTHR32114:SF2">
    <property type="entry name" value="ABC TRANSPORTER ABCH.3"/>
    <property type="match status" value="1"/>
</dbReference>
<dbReference type="PANTHER" id="PTHR32114">
    <property type="entry name" value="ABC TRANSPORTER ABCH.3"/>
    <property type="match status" value="1"/>
</dbReference>
<dbReference type="STRING" id="1120977.GCA_000619845_01375"/>
<dbReference type="GO" id="GO:0006302">
    <property type="term" value="P:double-strand break repair"/>
    <property type="evidence" value="ECO:0007669"/>
    <property type="project" value="InterPro"/>
</dbReference>
<gene>
    <name evidence="3" type="ORF">E2B99_02040</name>
</gene>
<organism evidence="3 4">
    <name type="scientific">Alkanindiges illinoisensis</name>
    <dbReference type="NCBI Taxonomy" id="197183"/>
    <lineage>
        <taxon>Bacteria</taxon>
        <taxon>Pseudomonadati</taxon>
        <taxon>Pseudomonadota</taxon>
        <taxon>Gammaproteobacteria</taxon>
        <taxon>Moraxellales</taxon>
        <taxon>Moraxellaceae</taxon>
        <taxon>Alkanindiges</taxon>
    </lineage>
</organism>
<feature type="coiled-coil region" evidence="1">
    <location>
        <begin position="793"/>
        <end position="1038"/>
    </location>
</feature>
<proteinExistence type="predicted"/>